<dbReference type="GO" id="GO:0033743">
    <property type="term" value="F:peptide-methionine (R)-S-oxide reductase activity"/>
    <property type="evidence" value="ECO:0007669"/>
    <property type="project" value="UniProtKB-UniRule"/>
</dbReference>
<dbReference type="InterPro" id="IPR028427">
    <property type="entry name" value="Met_Sox_Rdtase_MsrB"/>
</dbReference>
<dbReference type="InterPro" id="IPR011057">
    <property type="entry name" value="Mss4-like_sf"/>
</dbReference>
<evidence type="ECO:0000256" key="6">
    <source>
        <dbReference type="ARBA" id="ARBA00023002"/>
    </source>
</evidence>
<organism evidence="11 12">
    <name type="scientific">Parahaliea aestuarii</name>
    <dbReference type="NCBI Taxonomy" id="1852021"/>
    <lineage>
        <taxon>Bacteria</taxon>
        <taxon>Pseudomonadati</taxon>
        <taxon>Pseudomonadota</taxon>
        <taxon>Gammaproteobacteria</taxon>
        <taxon>Cellvibrionales</taxon>
        <taxon>Halieaceae</taxon>
        <taxon>Parahaliea</taxon>
    </lineage>
</organism>
<evidence type="ECO:0000256" key="1">
    <source>
        <dbReference type="ARBA" id="ARBA00007174"/>
    </source>
</evidence>
<accession>A0A5C8ZTI5</accession>
<dbReference type="HAMAP" id="MF_01400">
    <property type="entry name" value="MsrB"/>
    <property type="match status" value="1"/>
</dbReference>
<dbReference type="Pfam" id="PF01641">
    <property type="entry name" value="SelR"/>
    <property type="match status" value="1"/>
</dbReference>
<gene>
    <name evidence="9 11" type="primary">msrB</name>
    <name evidence="11" type="ORF">FVW59_12290</name>
</gene>
<sequence length="136" mass="15501">MVGKTPDTVVPRDDDYWRERLTPQEFHICRQQGTERAFTGEYWDCDNVGVYRCRCCDSALFHSSAKYDAGCGWPSFCRPLERDNILEKPDTSHGMNRTEVECTQCGCHLGHLFSDGPAPTGLRYCINSASIRLEED</sequence>
<dbReference type="NCBIfam" id="TIGR00357">
    <property type="entry name" value="peptide-methionine (R)-S-oxide reductase MsrB"/>
    <property type="match status" value="1"/>
</dbReference>
<evidence type="ECO:0000256" key="8">
    <source>
        <dbReference type="ARBA" id="ARBA00075819"/>
    </source>
</evidence>
<dbReference type="RefSeq" id="WP_148064646.1">
    <property type="nucleotide sequence ID" value="NZ_VRYZ01000005.1"/>
</dbReference>
<dbReference type="FunFam" id="2.170.150.20:FF:000001">
    <property type="entry name" value="Peptide methionine sulfoxide reductase MsrB"/>
    <property type="match status" value="1"/>
</dbReference>
<evidence type="ECO:0000256" key="2">
    <source>
        <dbReference type="ARBA" id="ARBA00012499"/>
    </source>
</evidence>
<keyword evidence="4 9" id="KW-0479">Metal-binding</keyword>
<feature type="domain" description="MsrB" evidence="10">
    <location>
        <begin position="14"/>
        <end position="136"/>
    </location>
</feature>
<evidence type="ECO:0000256" key="7">
    <source>
        <dbReference type="ARBA" id="ARBA00048488"/>
    </source>
</evidence>
<feature type="binding site" evidence="9">
    <location>
        <position position="56"/>
    </location>
    <ligand>
        <name>Zn(2+)</name>
        <dbReference type="ChEBI" id="CHEBI:29105"/>
    </ligand>
</feature>
<dbReference type="OrthoDB" id="9785497at2"/>
<dbReference type="GO" id="GO:0030091">
    <property type="term" value="P:protein repair"/>
    <property type="evidence" value="ECO:0007669"/>
    <property type="project" value="InterPro"/>
</dbReference>
<comment type="catalytic activity">
    <reaction evidence="7 9">
        <text>L-methionyl-[protein] + [thioredoxin]-disulfide + H2O = L-methionyl-(R)-S-oxide-[protein] + [thioredoxin]-dithiol</text>
        <dbReference type="Rhea" id="RHEA:24164"/>
        <dbReference type="Rhea" id="RHEA-COMP:10698"/>
        <dbReference type="Rhea" id="RHEA-COMP:10700"/>
        <dbReference type="Rhea" id="RHEA-COMP:12313"/>
        <dbReference type="Rhea" id="RHEA-COMP:12314"/>
        <dbReference type="ChEBI" id="CHEBI:15377"/>
        <dbReference type="ChEBI" id="CHEBI:16044"/>
        <dbReference type="ChEBI" id="CHEBI:29950"/>
        <dbReference type="ChEBI" id="CHEBI:45764"/>
        <dbReference type="ChEBI" id="CHEBI:50058"/>
        <dbReference type="EC" id="1.8.4.12"/>
    </reaction>
</comment>
<feature type="binding site" evidence="9">
    <location>
        <position position="102"/>
    </location>
    <ligand>
        <name>Zn(2+)</name>
        <dbReference type="ChEBI" id="CHEBI:29105"/>
    </ligand>
</feature>
<dbReference type="GO" id="GO:0008270">
    <property type="term" value="F:zinc ion binding"/>
    <property type="evidence" value="ECO:0007669"/>
    <property type="project" value="UniProtKB-UniRule"/>
</dbReference>
<evidence type="ECO:0000256" key="3">
    <source>
        <dbReference type="ARBA" id="ARBA00021130"/>
    </source>
</evidence>
<evidence type="ECO:0000259" key="10">
    <source>
        <dbReference type="PROSITE" id="PS51790"/>
    </source>
</evidence>
<evidence type="ECO:0000256" key="5">
    <source>
        <dbReference type="ARBA" id="ARBA00022833"/>
    </source>
</evidence>
<evidence type="ECO:0000313" key="12">
    <source>
        <dbReference type="Proteomes" id="UP000321933"/>
    </source>
</evidence>
<comment type="similarity">
    <text evidence="1 9">Belongs to the MsrB Met sulfoxide reductase family.</text>
</comment>
<keyword evidence="5 9" id="KW-0862">Zinc</keyword>
<evidence type="ECO:0000313" key="11">
    <source>
        <dbReference type="EMBL" id="TXS90990.1"/>
    </source>
</evidence>
<comment type="cofactor">
    <cofactor evidence="9">
        <name>Zn(2+)</name>
        <dbReference type="ChEBI" id="CHEBI:29105"/>
    </cofactor>
    <text evidence="9">Binds 1 zinc ion per subunit. The zinc ion is important for the structural integrity of the protein.</text>
</comment>
<dbReference type="PROSITE" id="PS51790">
    <property type="entry name" value="MSRB"/>
    <property type="match status" value="1"/>
</dbReference>
<feature type="binding site" evidence="9">
    <location>
        <position position="53"/>
    </location>
    <ligand>
        <name>Zn(2+)</name>
        <dbReference type="ChEBI" id="CHEBI:29105"/>
    </ligand>
</feature>
<name>A0A5C8ZTI5_9GAMM</name>
<dbReference type="PANTHER" id="PTHR10173">
    <property type="entry name" value="METHIONINE SULFOXIDE REDUCTASE"/>
    <property type="match status" value="1"/>
</dbReference>
<keyword evidence="12" id="KW-1185">Reference proteome</keyword>
<proteinExistence type="inferred from homology"/>
<dbReference type="Proteomes" id="UP000321933">
    <property type="component" value="Unassembled WGS sequence"/>
</dbReference>
<dbReference type="SUPFAM" id="SSF51316">
    <property type="entry name" value="Mss4-like"/>
    <property type="match status" value="1"/>
</dbReference>
<dbReference type="PANTHER" id="PTHR10173:SF52">
    <property type="entry name" value="METHIONINE-R-SULFOXIDE REDUCTASE B1"/>
    <property type="match status" value="1"/>
</dbReference>
<reference evidence="11 12" key="1">
    <citation type="submission" date="2019-08" db="EMBL/GenBank/DDBJ databases">
        <title>Parahaliea maris sp. nov., isolated from the surface seawater.</title>
        <authorList>
            <person name="Liu Y."/>
        </authorList>
    </citation>
    <scope>NUCLEOTIDE SEQUENCE [LARGE SCALE GENOMIC DNA]</scope>
    <source>
        <strain evidence="11 12">S2-26</strain>
    </source>
</reference>
<dbReference type="EMBL" id="VRYZ01000005">
    <property type="protein sequence ID" value="TXS90990.1"/>
    <property type="molecule type" value="Genomic_DNA"/>
</dbReference>
<keyword evidence="6 9" id="KW-0560">Oxidoreductase</keyword>
<feature type="binding site" evidence="9">
    <location>
        <position position="105"/>
    </location>
    <ligand>
        <name>Zn(2+)</name>
        <dbReference type="ChEBI" id="CHEBI:29105"/>
    </ligand>
</feature>
<dbReference type="GO" id="GO:0005737">
    <property type="term" value="C:cytoplasm"/>
    <property type="evidence" value="ECO:0007669"/>
    <property type="project" value="TreeGrafter"/>
</dbReference>
<comment type="caution">
    <text evidence="11">The sequence shown here is derived from an EMBL/GenBank/DDBJ whole genome shotgun (WGS) entry which is preliminary data.</text>
</comment>
<dbReference type="InterPro" id="IPR002579">
    <property type="entry name" value="Met_Sox_Rdtase_MsrB_dom"/>
</dbReference>
<dbReference type="GO" id="GO:0006979">
    <property type="term" value="P:response to oxidative stress"/>
    <property type="evidence" value="ECO:0007669"/>
    <property type="project" value="InterPro"/>
</dbReference>
<feature type="active site" description="Nucleophile" evidence="9">
    <location>
        <position position="125"/>
    </location>
</feature>
<dbReference type="EC" id="1.8.4.12" evidence="2 9"/>
<dbReference type="AlphaFoldDB" id="A0A5C8ZTI5"/>
<protein>
    <recommendedName>
        <fullName evidence="3 9">Peptide methionine sulfoxide reductase MsrB</fullName>
        <ecNumber evidence="2 9">1.8.4.12</ecNumber>
    </recommendedName>
    <alternativeName>
        <fullName evidence="8 9">Peptide-methionine (R)-S-oxide reductase</fullName>
    </alternativeName>
</protein>
<evidence type="ECO:0000256" key="9">
    <source>
        <dbReference type="HAMAP-Rule" id="MF_01400"/>
    </source>
</evidence>
<dbReference type="Gene3D" id="2.170.150.20">
    <property type="entry name" value="Peptide methionine sulfoxide reductase"/>
    <property type="match status" value="1"/>
</dbReference>
<evidence type="ECO:0000256" key="4">
    <source>
        <dbReference type="ARBA" id="ARBA00022723"/>
    </source>
</evidence>